<feature type="domain" description="Fe2OG dioxygenase" evidence="10">
    <location>
        <begin position="174"/>
        <end position="281"/>
    </location>
</feature>
<dbReference type="Proteomes" id="UP000823388">
    <property type="component" value="Chromosome 3N"/>
</dbReference>
<sequence length="329" mass="34884">MVVLVKPPALDQISLVRSPETGGGGGPAFPGVPAVDFSGPGAALAVVDACERFGFFKVVNHGVPAGVADRLEAEAVAFFARPQAEKDASGPADPLGYGCKRIGRNGDMGWLEYLLLAVDQGSVASPVPSPSLRDAVNEYVGAVRGVAASVLEAVAEGLGVAPRDALSRMVAGAASDRVLRVNHYPPCPLLQRLLDSCAVTGFGEHTDPQLVSVLRSNGTAGLQLALRDGRWVPVPPDRDAFFVIVGDSLEVLTNGRLKSVRHRVVANSLKPRVSMIYFAGPAPAQRIAPLPELLGRGEQGLYRDFTWGDYKKAAYRSRLGDNRLDPFRI</sequence>
<dbReference type="EMBL" id="CM029042">
    <property type="protein sequence ID" value="KAG2618146.1"/>
    <property type="molecule type" value="Genomic_DNA"/>
</dbReference>
<dbReference type="Pfam" id="PF03171">
    <property type="entry name" value="2OG-FeII_Oxy"/>
    <property type="match status" value="1"/>
</dbReference>
<comment type="catalytic activity">
    <reaction evidence="6">
        <text>gibberellin A1 + 2-oxoglutarate + O2 = gibberellin A8 + succinate + CO2</text>
        <dbReference type="Rhea" id="RHEA:15005"/>
        <dbReference type="ChEBI" id="CHEBI:15379"/>
        <dbReference type="ChEBI" id="CHEBI:16526"/>
        <dbReference type="ChEBI" id="CHEBI:16810"/>
        <dbReference type="ChEBI" id="CHEBI:30031"/>
        <dbReference type="ChEBI" id="CHEBI:58524"/>
        <dbReference type="ChEBI" id="CHEBI:58594"/>
        <dbReference type="EC" id="1.14.11.13"/>
    </reaction>
</comment>
<comment type="cofactor">
    <cofactor evidence="1">
        <name>L-ascorbate</name>
        <dbReference type="ChEBI" id="CHEBI:38290"/>
    </cofactor>
</comment>
<dbReference type="InterPro" id="IPR050231">
    <property type="entry name" value="Iron_ascorbate_oxido_reductase"/>
</dbReference>
<dbReference type="SUPFAM" id="SSF51197">
    <property type="entry name" value="Clavaminate synthase-like"/>
    <property type="match status" value="1"/>
</dbReference>
<dbReference type="Pfam" id="PF14226">
    <property type="entry name" value="DIOX_N"/>
    <property type="match status" value="1"/>
</dbReference>
<dbReference type="InterPro" id="IPR027443">
    <property type="entry name" value="IPNS-like_sf"/>
</dbReference>
<keyword evidence="12" id="KW-1185">Reference proteome</keyword>
<protein>
    <recommendedName>
        <fullName evidence="8">gibberellin 2beta-dioxygenase</fullName>
        <ecNumber evidence="8">1.14.11.13</ecNumber>
    </recommendedName>
</protein>
<dbReference type="AlphaFoldDB" id="A0A8T0UAU8"/>
<keyword evidence="2 9" id="KW-0479">Metal-binding</keyword>
<dbReference type="PROSITE" id="PS51471">
    <property type="entry name" value="FE2OG_OXY"/>
    <property type="match status" value="1"/>
</dbReference>
<name>A0A8T0UAU8_PANVG</name>
<comment type="similarity">
    <text evidence="7">Belongs to the iron/ascorbate-dependent oxidoreductase family. GA2OX subfamily.</text>
</comment>
<evidence type="ECO:0000256" key="8">
    <source>
        <dbReference type="ARBA" id="ARBA00066708"/>
    </source>
</evidence>
<evidence type="ECO:0000259" key="10">
    <source>
        <dbReference type="PROSITE" id="PS51471"/>
    </source>
</evidence>
<evidence type="ECO:0000256" key="4">
    <source>
        <dbReference type="ARBA" id="ARBA00023002"/>
    </source>
</evidence>
<reference evidence="11" key="1">
    <citation type="submission" date="2020-05" db="EMBL/GenBank/DDBJ databases">
        <title>WGS assembly of Panicum virgatum.</title>
        <authorList>
            <person name="Lovell J.T."/>
            <person name="Jenkins J."/>
            <person name="Shu S."/>
            <person name="Juenger T.E."/>
            <person name="Schmutz J."/>
        </authorList>
    </citation>
    <scope>NUCLEOTIDE SEQUENCE</scope>
    <source>
        <strain evidence="11">AP13</strain>
    </source>
</reference>
<dbReference type="FunFam" id="2.60.120.330:FF:000014">
    <property type="entry name" value="Gibberellin 2-beta-dioxygenase 1"/>
    <property type="match status" value="1"/>
</dbReference>
<dbReference type="Gene3D" id="2.60.120.330">
    <property type="entry name" value="B-lactam Antibiotic, Isopenicillin N Synthase, Chain"/>
    <property type="match status" value="1"/>
</dbReference>
<keyword evidence="5 9" id="KW-0408">Iron</keyword>
<dbReference type="GO" id="GO:0045543">
    <property type="term" value="F:gibberellin 2-beta-dioxygenase activity"/>
    <property type="evidence" value="ECO:0007669"/>
    <property type="project" value="UniProtKB-EC"/>
</dbReference>
<comment type="caution">
    <text evidence="11">The sequence shown here is derived from an EMBL/GenBank/DDBJ whole genome shotgun (WGS) entry which is preliminary data.</text>
</comment>
<evidence type="ECO:0000256" key="6">
    <source>
        <dbReference type="ARBA" id="ARBA00052204"/>
    </source>
</evidence>
<evidence type="ECO:0000256" key="3">
    <source>
        <dbReference type="ARBA" id="ARBA00022964"/>
    </source>
</evidence>
<evidence type="ECO:0000256" key="7">
    <source>
        <dbReference type="ARBA" id="ARBA00061282"/>
    </source>
</evidence>
<evidence type="ECO:0000313" key="12">
    <source>
        <dbReference type="Proteomes" id="UP000823388"/>
    </source>
</evidence>
<dbReference type="InterPro" id="IPR026992">
    <property type="entry name" value="DIOX_N"/>
</dbReference>
<evidence type="ECO:0000256" key="9">
    <source>
        <dbReference type="RuleBase" id="RU003682"/>
    </source>
</evidence>
<evidence type="ECO:0000256" key="5">
    <source>
        <dbReference type="ARBA" id="ARBA00023004"/>
    </source>
</evidence>
<proteinExistence type="inferred from homology"/>
<accession>A0A8T0UAU8</accession>
<dbReference type="InterPro" id="IPR044861">
    <property type="entry name" value="IPNS-like_FE2OG_OXY"/>
</dbReference>
<keyword evidence="4 9" id="KW-0560">Oxidoreductase</keyword>
<dbReference type="GO" id="GO:0046872">
    <property type="term" value="F:metal ion binding"/>
    <property type="evidence" value="ECO:0007669"/>
    <property type="project" value="UniProtKB-KW"/>
</dbReference>
<gene>
    <name evidence="11" type="ORF">PVAP13_3NG258211</name>
</gene>
<dbReference type="OrthoDB" id="288590at2759"/>
<evidence type="ECO:0000256" key="2">
    <source>
        <dbReference type="ARBA" id="ARBA00022723"/>
    </source>
</evidence>
<evidence type="ECO:0000256" key="1">
    <source>
        <dbReference type="ARBA" id="ARBA00001961"/>
    </source>
</evidence>
<evidence type="ECO:0000313" key="11">
    <source>
        <dbReference type="EMBL" id="KAG2618146.1"/>
    </source>
</evidence>
<keyword evidence="3" id="KW-0223">Dioxygenase</keyword>
<dbReference type="InterPro" id="IPR005123">
    <property type="entry name" value="Oxoglu/Fe-dep_dioxygenase_dom"/>
</dbReference>
<organism evidence="11 12">
    <name type="scientific">Panicum virgatum</name>
    <name type="common">Blackwell switchgrass</name>
    <dbReference type="NCBI Taxonomy" id="38727"/>
    <lineage>
        <taxon>Eukaryota</taxon>
        <taxon>Viridiplantae</taxon>
        <taxon>Streptophyta</taxon>
        <taxon>Embryophyta</taxon>
        <taxon>Tracheophyta</taxon>
        <taxon>Spermatophyta</taxon>
        <taxon>Magnoliopsida</taxon>
        <taxon>Liliopsida</taxon>
        <taxon>Poales</taxon>
        <taxon>Poaceae</taxon>
        <taxon>PACMAD clade</taxon>
        <taxon>Panicoideae</taxon>
        <taxon>Panicodae</taxon>
        <taxon>Paniceae</taxon>
        <taxon>Panicinae</taxon>
        <taxon>Panicum</taxon>
        <taxon>Panicum sect. Hiantes</taxon>
    </lineage>
</organism>
<dbReference type="EC" id="1.14.11.13" evidence="8"/>
<dbReference type="PANTHER" id="PTHR47990">
    <property type="entry name" value="2-OXOGLUTARATE (2OG) AND FE(II)-DEPENDENT OXYGENASE SUPERFAMILY PROTEIN-RELATED"/>
    <property type="match status" value="1"/>
</dbReference>